<dbReference type="OrthoDB" id="10356202at2759"/>
<evidence type="ECO:0000313" key="3">
    <source>
        <dbReference type="Proteomes" id="UP000786811"/>
    </source>
</evidence>
<dbReference type="SUPFAM" id="SSF47565">
    <property type="entry name" value="Insect pheromone/odorant-binding proteins"/>
    <property type="match status" value="1"/>
</dbReference>
<dbReference type="GO" id="GO:0005549">
    <property type="term" value="F:odorant binding"/>
    <property type="evidence" value="ECO:0007669"/>
    <property type="project" value="InterPro"/>
</dbReference>
<comment type="caution">
    <text evidence="2">The sequence shown here is derived from an EMBL/GenBank/DDBJ whole genome shotgun (WGS) entry which is preliminary data.</text>
</comment>
<accession>A0A8J2EA82</accession>
<name>A0A8J2EA82_COTCN</name>
<proteinExistence type="predicted"/>
<feature type="signal peptide" evidence="1">
    <location>
        <begin position="1"/>
        <end position="20"/>
    </location>
</feature>
<reference evidence="2" key="1">
    <citation type="submission" date="2021-04" db="EMBL/GenBank/DDBJ databases">
        <authorList>
            <person name="Chebbi M.A.C M."/>
        </authorList>
    </citation>
    <scope>NUCLEOTIDE SEQUENCE</scope>
</reference>
<dbReference type="EMBL" id="CAJNRD030001116">
    <property type="protein sequence ID" value="CAG5075070.1"/>
    <property type="molecule type" value="Genomic_DNA"/>
</dbReference>
<gene>
    <name evidence="2" type="ORF">HICCMSTLAB_LOCUS1243</name>
</gene>
<dbReference type="AlphaFoldDB" id="A0A8J2EA82"/>
<keyword evidence="3" id="KW-1185">Reference proteome</keyword>
<sequence length="193" mass="22120">MAALYSTVLAWFFLAAVTSAEPVNYNDILLATYQECKYLNDSSNDKQQNEYYRSLLPEEKYIVTNYGISEYLACFIKKLNLFTLEDYKVYKDGVQYCLALIDSNSTITDPDEEQRLGNICILKTLKTIKSDNSIDAEVLKKYLTVFVAVTDELFESNQALEYFNNCVNEKGSDAEDTISKFLECIDRNRNSKA</sequence>
<dbReference type="EMBL" id="CAJNRD030001116">
    <property type="protein sequence ID" value="CAG5075071.1"/>
    <property type="molecule type" value="Genomic_DNA"/>
</dbReference>
<organism evidence="2 3">
    <name type="scientific">Cotesia congregata</name>
    <name type="common">Parasitoid wasp</name>
    <name type="synonym">Apanteles congregatus</name>
    <dbReference type="NCBI Taxonomy" id="51543"/>
    <lineage>
        <taxon>Eukaryota</taxon>
        <taxon>Metazoa</taxon>
        <taxon>Ecdysozoa</taxon>
        <taxon>Arthropoda</taxon>
        <taxon>Hexapoda</taxon>
        <taxon>Insecta</taxon>
        <taxon>Pterygota</taxon>
        <taxon>Neoptera</taxon>
        <taxon>Endopterygota</taxon>
        <taxon>Hymenoptera</taxon>
        <taxon>Apocrita</taxon>
        <taxon>Ichneumonoidea</taxon>
        <taxon>Braconidae</taxon>
        <taxon>Microgastrinae</taxon>
        <taxon>Cotesia</taxon>
    </lineage>
</organism>
<dbReference type="Gene3D" id="1.10.238.20">
    <property type="entry name" value="Pheromone/general odorant binding protein domain"/>
    <property type="match status" value="1"/>
</dbReference>
<evidence type="ECO:0000313" key="2">
    <source>
        <dbReference type="EMBL" id="CAG5075070.1"/>
    </source>
</evidence>
<dbReference type="Proteomes" id="UP000786811">
    <property type="component" value="Unassembled WGS sequence"/>
</dbReference>
<dbReference type="InterPro" id="IPR036728">
    <property type="entry name" value="PBP_GOBP_sf"/>
</dbReference>
<feature type="chain" id="PRO_5036271450" evidence="1">
    <location>
        <begin position="21"/>
        <end position="193"/>
    </location>
</feature>
<dbReference type="InterPro" id="IPR006170">
    <property type="entry name" value="PBP/GOBP"/>
</dbReference>
<protein>
    <submittedName>
        <fullName evidence="2">Odorant binding protein 139.10651</fullName>
    </submittedName>
</protein>
<evidence type="ECO:0000256" key="1">
    <source>
        <dbReference type="SAM" id="SignalP"/>
    </source>
</evidence>
<dbReference type="Pfam" id="PF01395">
    <property type="entry name" value="PBP_GOBP"/>
    <property type="match status" value="1"/>
</dbReference>
<keyword evidence="1" id="KW-0732">Signal</keyword>